<evidence type="ECO:0000259" key="1">
    <source>
        <dbReference type="PROSITE" id="PS51186"/>
    </source>
</evidence>
<dbReference type="Proteomes" id="UP001144280">
    <property type="component" value="Unassembled WGS sequence"/>
</dbReference>
<dbReference type="PROSITE" id="PS51186">
    <property type="entry name" value="GNAT"/>
    <property type="match status" value="1"/>
</dbReference>
<dbReference type="Gene3D" id="3.40.630.30">
    <property type="match status" value="1"/>
</dbReference>
<protein>
    <recommendedName>
        <fullName evidence="1">N-acetyltransferase domain-containing protein</fullName>
    </recommendedName>
</protein>
<reference evidence="2" key="1">
    <citation type="submission" date="2022-12" db="EMBL/GenBank/DDBJ databases">
        <title>New Phytohabitans aurantiacus sp. RD004123 nov., an actinomycete isolated from soil.</title>
        <authorList>
            <person name="Triningsih D.W."/>
            <person name="Harunari E."/>
            <person name="Igarashi Y."/>
        </authorList>
    </citation>
    <scope>NUCLEOTIDE SEQUENCE</scope>
    <source>
        <strain evidence="2">RD004123</strain>
    </source>
</reference>
<dbReference type="SUPFAM" id="SSF55729">
    <property type="entry name" value="Acyl-CoA N-acyltransferases (Nat)"/>
    <property type="match status" value="1"/>
</dbReference>
<proteinExistence type="predicted"/>
<dbReference type="InterPro" id="IPR000182">
    <property type="entry name" value="GNAT_dom"/>
</dbReference>
<sequence>MDWPLTLRTAMVDGDLTLRPYNPVRDAPALFEALHDPIVWQHIPGGAPASATALGTRLARRLTGGLRSTWVIDVAEHVAGTSSFIFDPTDDAGLEIGATYLSPPLWGTDVNRRTKDLMIDAAFACGANWVQLRTDERNARSAAAILKLGATELPARQDRWFRTDGTQRISRFFRLYPPDTTPRT</sequence>
<comment type="caution">
    <text evidence="2">The sequence shown here is derived from an EMBL/GenBank/DDBJ whole genome shotgun (WGS) entry which is preliminary data.</text>
</comment>
<dbReference type="RefSeq" id="WP_281897732.1">
    <property type="nucleotide sequence ID" value="NZ_BSDI01000017.1"/>
</dbReference>
<dbReference type="Pfam" id="PF13302">
    <property type="entry name" value="Acetyltransf_3"/>
    <property type="match status" value="1"/>
</dbReference>
<feature type="domain" description="N-acetyltransferase" evidence="1">
    <location>
        <begin position="16"/>
        <end position="184"/>
    </location>
</feature>
<dbReference type="EMBL" id="BSDI01000017">
    <property type="protein sequence ID" value="GLH98638.1"/>
    <property type="molecule type" value="Genomic_DNA"/>
</dbReference>
<evidence type="ECO:0000313" key="2">
    <source>
        <dbReference type="EMBL" id="GLH98638.1"/>
    </source>
</evidence>
<keyword evidence="3" id="KW-1185">Reference proteome</keyword>
<evidence type="ECO:0000313" key="3">
    <source>
        <dbReference type="Proteomes" id="UP001144280"/>
    </source>
</evidence>
<name>A0ABQ5QVP0_9ACTN</name>
<organism evidence="2 3">
    <name type="scientific">Phytohabitans aurantiacus</name>
    <dbReference type="NCBI Taxonomy" id="3016789"/>
    <lineage>
        <taxon>Bacteria</taxon>
        <taxon>Bacillati</taxon>
        <taxon>Actinomycetota</taxon>
        <taxon>Actinomycetes</taxon>
        <taxon>Micromonosporales</taxon>
        <taxon>Micromonosporaceae</taxon>
    </lineage>
</organism>
<accession>A0ABQ5QVP0</accession>
<dbReference type="PANTHER" id="PTHR43610">
    <property type="entry name" value="BLL6696 PROTEIN"/>
    <property type="match status" value="1"/>
</dbReference>
<dbReference type="InterPro" id="IPR016181">
    <property type="entry name" value="Acyl_CoA_acyltransferase"/>
</dbReference>
<gene>
    <name evidence="2" type="ORF">Pa4123_39130</name>
</gene>
<dbReference type="PANTHER" id="PTHR43610:SF1">
    <property type="entry name" value="N-ACETYLTRANSFERASE DOMAIN-CONTAINING PROTEIN"/>
    <property type="match status" value="1"/>
</dbReference>